<dbReference type="EMBL" id="CM010717">
    <property type="protein sequence ID" value="RZC55671.1"/>
    <property type="molecule type" value="Genomic_DNA"/>
</dbReference>
<dbReference type="Proteomes" id="UP000316621">
    <property type="component" value="Chromosome 3"/>
</dbReference>
<protein>
    <submittedName>
        <fullName evidence="1">Uncharacterized protein</fullName>
    </submittedName>
</protein>
<evidence type="ECO:0000313" key="1">
    <source>
        <dbReference type="EMBL" id="RZC55671.1"/>
    </source>
</evidence>
<name>A0A4Y7J6V3_PAPSO</name>
<dbReference type="Gramene" id="RZC55671">
    <property type="protein sequence ID" value="RZC55671"/>
    <property type="gene ID" value="C5167_014525"/>
</dbReference>
<proteinExistence type="predicted"/>
<dbReference type="AlphaFoldDB" id="A0A4Y7J6V3"/>
<gene>
    <name evidence="1" type="ORF">C5167_014525</name>
</gene>
<organism evidence="1 2">
    <name type="scientific">Papaver somniferum</name>
    <name type="common">Opium poppy</name>
    <dbReference type="NCBI Taxonomy" id="3469"/>
    <lineage>
        <taxon>Eukaryota</taxon>
        <taxon>Viridiplantae</taxon>
        <taxon>Streptophyta</taxon>
        <taxon>Embryophyta</taxon>
        <taxon>Tracheophyta</taxon>
        <taxon>Spermatophyta</taxon>
        <taxon>Magnoliopsida</taxon>
        <taxon>Ranunculales</taxon>
        <taxon>Papaveraceae</taxon>
        <taxon>Papaveroideae</taxon>
        <taxon>Papaver</taxon>
    </lineage>
</organism>
<evidence type="ECO:0000313" key="2">
    <source>
        <dbReference type="Proteomes" id="UP000316621"/>
    </source>
</evidence>
<keyword evidence="2" id="KW-1185">Reference proteome</keyword>
<reference evidence="1 2" key="1">
    <citation type="journal article" date="2018" name="Science">
        <title>The opium poppy genome and morphinan production.</title>
        <authorList>
            <person name="Guo L."/>
            <person name="Winzer T."/>
            <person name="Yang X."/>
            <person name="Li Y."/>
            <person name="Ning Z."/>
            <person name="He Z."/>
            <person name="Teodor R."/>
            <person name="Lu Y."/>
            <person name="Bowser T.A."/>
            <person name="Graham I.A."/>
            <person name="Ye K."/>
        </authorList>
    </citation>
    <scope>NUCLEOTIDE SEQUENCE [LARGE SCALE GENOMIC DNA]</scope>
    <source>
        <strain evidence="2">cv. HN1</strain>
        <tissue evidence="1">Leaves</tissue>
    </source>
</reference>
<accession>A0A4Y7J6V3</accession>
<sequence length="86" mass="9899">MGWYVILVRCESRVRSDVTVTIRVEFDPEFSLVGSGQAGMELDRTGLDCSRNWTGQPTENMNRRVFFLLDWLIPTADLHLPFPILI</sequence>